<dbReference type="RefSeq" id="WP_175606240.1">
    <property type="nucleotide sequence ID" value="NZ_JABWGO010000020.1"/>
</dbReference>
<evidence type="ECO:0000313" key="3">
    <source>
        <dbReference type="Proteomes" id="UP000546126"/>
    </source>
</evidence>
<dbReference type="Gene3D" id="3.40.640.10">
    <property type="entry name" value="Type I PLP-dependent aspartate aminotransferase-like (Major domain)"/>
    <property type="match status" value="1"/>
</dbReference>
<keyword evidence="3" id="KW-1185">Reference proteome</keyword>
<dbReference type="Proteomes" id="UP000546126">
    <property type="component" value="Unassembled WGS sequence"/>
</dbReference>
<dbReference type="PANTHER" id="PTHR43586:SF15">
    <property type="entry name" value="BLR3095 PROTEIN"/>
    <property type="match status" value="1"/>
</dbReference>
<accession>A0A7Y6IZI9</accession>
<dbReference type="GO" id="GO:0008483">
    <property type="term" value="F:transaminase activity"/>
    <property type="evidence" value="ECO:0007669"/>
    <property type="project" value="UniProtKB-KW"/>
</dbReference>
<protein>
    <submittedName>
        <fullName evidence="2">Aminotransferase class V-fold PLP-dependent enzyme</fullName>
    </submittedName>
</protein>
<comment type="caution">
    <text evidence="2">The sequence shown here is derived from an EMBL/GenBank/DDBJ whole genome shotgun (WGS) entry which is preliminary data.</text>
</comment>
<keyword evidence="2" id="KW-0808">Transferase</keyword>
<dbReference type="PANTHER" id="PTHR43586">
    <property type="entry name" value="CYSTEINE DESULFURASE"/>
    <property type="match status" value="1"/>
</dbReference>
<dbReference type="InterPro" id="IPR015421">
    <property type="entry name" value="PyrdxlP-dep_Trfase_major"/>
</dbReference>
<evidence type="ECO:0000259" key="1">
    <source>
        <dbReference type="Pfam" id="PF00266"/>
    </source>
</evidence>
<dbReference type="InterPro" id="IPR015422">
    <property type="entry name" value="PyrdxlP-dep_Trfase_small"/>
</dbReference>
<dbReference type="InterPro" id="IPR015424">
    <property type="entry name" value="PyrdxlP-dep_Trfase"/>
</dbReference>
<dbReference type="InterPro" id="IPR000192">
    <property type="entry name" value="Aminotrans_V_dom"/>
</dbReference>
<feature type="domain" description="Aminotransferase class V" evidence="1">
    <location>
        <begin position="17"/>
        <end position="371"/>
    </location>
</feature>
<gene>
    <name evidence="2" type="ORF">HT134_42820</name>
</gene>
<dbReference type="AlphaFoldDB" id="A0A7Y6IZI9"/>
<name>A0A7Y6IZI9_9ACTN</name>
<proteinExistence type="predicted"/>
<keyword evidence="2" id="KW-0032">Aminotransferase</keyword>
<dbReference type="Gene3D" id="3.90.1150.10">
    <property type="entry name" value="Aspartate Aminotransferase, domain 1"/>
    <property type="match status" value="1"/>
</dbReference>
<dbReference type="EMBL" id="JABWGO010000020">
    <property type="protein sequence ID" value="NUW46793.1"/>
    <property type="molecule type" value="Genomic_DNA"/>
</dbReference>
<reference evidence="2 3" key="1">
    <citation type="submission" date="2020-06" db="EMBL/GenBank/DDBJ databases">
        <authorList>
            <person name="Chanama M."/>
        </authorList>
    </citation>
    <scope>NUCLEOTIDE SEQUENCE [LARGE SCALE GENOMIC DNA]</scope>
    <source>
        <strain evidence="2 3">TBRC6557</strain>
    </source>
</reference>
<evidence type="ECO:0000313" key="2">
    <source>
        <dbReference type="EMBL" id="NUW46793.1"/>
    </source>
</evidence>
<dbReference type="Pfam" id="PF00266">
    <property type="entry name" value="Aminotran_5"/>
    <property type="match status" value="1"/>
</dbReference>
<dbReference type="SUPFAM" id="SSF53383">
    <property type="entry name" value="PLP-dependent transferases"/>
    <property type="match status" value="1"/>
</dbReference>
<sequence>MPPLARQHFPTTRSWAYLNHAGICPLPQPAVDAMLRRAQEASVDGEFTYEQHKSDNERIRALGARLMGVPADDVAFIKNTTEGLGFVANGLSWSPGDRVVIPDGEFPSTLYPWLALQDQGVRIDRVAPAGPGGALPVEAFERVIRQGPPPKVVVTSWVQFGTGWRVELPALAEVCADVGALLCADVIQGLGVVPADLDRWGVDFAMADGHKWLLGPTGSGLLYVRGRHLDRLRPLEPGWNAVRHREDWDNPHLVYDPTARRLEGGMPIMSGIAALGASLGLLLEAGVEAVWRHVDALCEHACEGLTKAGAVILSDRSAAARSGIVSFSLDGLDAPAAALELRMRGIACSARSGALRISPHGYNTFEEIDRLVAEVRRLAGSPR</sequence>
<organism evidence="2 3">
    <name type="scientific">Nonomuraea rhodomycinica</name>
    <dbReference type="NCBI Taxonomy" id="1712872"/>
    <lineage>
        <taxon>Bacteria</taxon>
        <taxon>Bacillati</taxon>
        <taxon>Actinomycetota</taxon>
        <taxon>Actinomycetes</taxon>
        <taxon>Streptosporangiales</taxon>
        <taxon>Streptosporangiaceae</taxon>
        <taxon>Nonomuraea</taxon>
    </lineage>
</organism>